<evidence type="ECO:0000256" key="1">
    <source>
        <dbReference type="ARBA" id="ARBA00004752"/>
    </source>
</evidence>
<dbReference type="InterPro" id="IPR038054">
    <property type="entry name" value="LD_TPept-like_central_sf"/>
</dbReference>
<evidence type="ECO:0000256" key="7">
    <source>
        <dbReference type="SAM" id="Phobius"/>
    </source>
</evidence>
<name>A0A7X2P6E4_9FIRM</name>
<dbReference type="InterPro" id="IPR022029">
    <property type="entry name" value="YoaR-like_PG-bd"/>
</dbReference>
<dbReference type="InterPro" id="IPR050979">
    <property type="entry name" value="LD-transpeptidase"/>
</dbReference>
<proteinExistence type="predicted"/>
<evidence type="ECO:0000256" key="2">
    <source>
        <dbReference type="ARBA" id="ARBA00022679"/>
    </source>
</evidence>
<dbReference type="GO" id="GO:0018104">
    <property type="term" value="P:peptidoglycan-protein cross-linking"/>
    <property type="evidence" value="ECO:0007669"/>
    <property type="project" value="TreeGrafter"/>
</dbReference>
<dbReference type="SUPFAM" id="SSF143985">
    <property type="entry name" value="L,D-transpeptidase pre-catalytic domain-like"/>
    <property type="match status" value="1"/>
</dbReference>
<organism evidence="9 10">
    <name type="scientific">Bilifractor porci</name>
    <dbReference type="NCBI Taxonomy" id="2606636"/>
    <lineage>
        <taxon>Bacteria</taxon>
        <taxon>Bacillati</taxon>
        <taxon>Bacillota</taxon>
        <taxon>Clostridia</taxon>
        <taxon>Lachnospirales</taxon>
        <taxon>Lachnospiraceae</taxon>
        <taxon>Bilifractor</taxon>
    </lineage>
</organism>
<feature type="active site" description="Proton donor/acceptor" evidence="6">
    <location>
        <position position="450"/>
    </location>
</feature>
<keyword evidence="2" id="KW-0808">Transferase</keyword>
<accession>A0A7X2P6E4</accession>
<evidence type="ECO:0000256" key="4">
    <source>
        <dbReference type="ARBA" id="ARBA00022984"/>
    </source>
</evidence>
<sequence>MIFLSKGVKILIGILIALFAAGAAVLGIGYFINKNSDGFLKKTWMNGTSIEGKTPEEVAQTIASQYGNSKVQLVENGTVVLEGSLSDFGYTFNQDAVQKELEQDLQQQKSGLVQVWKTLLMGDYLHIETGYDFDETKLQAYCVSQSFSVPRVESSEASLQLNTEEEKYEVIPAVQGNMINDAALQADLKQYLDEQTSSGELGDVISYEIPSDVYTSQTVSTDTTELQKECDEKNKALQLDAYKNVSVTYTFGDQTEVLDSSTIIGWITLADDGTVTVDDSKIADYVSGLASKYNTRYLDRQFTTSTGQTITISGASNEYGYTIDQDAECKQLKQDILSKQAVTREPCYVSENSYGNPLYYKRSGTDDLAGTYVEVNITKQHLWFYKDGQLVVESDVVTGDVATNQNTECGVFPLAYKESPSTLKGQHVDGSDYSVEVQYWMPFFEGQGLHDASWRSSFGGTIYQADGSNGCVNCPPAVAKTIYENIDAGTAIVIYQES</sequence>
<dbReference type="GO" id="GO:0005576">
    <property type="term" value="C:extracellular region"/>
    <property type="evidence" value="ECO:0007669"/>
    <property type="project" value="TreeGrafter"/>
</dbReference>
<dbReference type="GO" id="GO:0016740">
    <property type="term" value="F:transferase activity"/>
    <property type="evidence" value="ECO:0007669"/>
    <property type="project" value="UniProtKB-KW"/>
</dbReference>
<keyword evidence="5 6" id="KW-0961">Cell wall biogenesis/degradation</keyword>
<dbReference type="GO" id="GO:0071972">
    <property type="term" value="F:peptidoglycan L,D-transpeptidase activity"/>
    <property type="evidence" value="ECO:0007669"/>
    <property type="project" value="TreeGrafter"/>
</dbReference>
<evidence type="ECO:0000256" key="6">
    <source>
        <dbReference type="PROSITE-ProRule" id="PRU01373"/>
    </source>
</evidence>
<keyword evidence="7" id="KW-0472">Membrane</keyword>
<dbReference type="EMBL" id="VUMV01000001">
    <property type="protein sequence ID" value="MST81092.1"/>
    <property type="molecule type" value="Genomic_DNA"/>
</dbReference>
<dbReference type="Pfam" id="PF03734">
    <property type="entry name" value="YkuD"/>
    <property type="match status" value="1"/>
</dbReference>
<dbReference type="Gene3D" id="3.10.20.800">
    <property type="match status" value="1"/>
</dbReference>
<dbReference type="InterPro" id="IPR005490">
    <property type="entry name" value="LD_TPept_cat_dom"/>
</dbReference>
<protein>
    <submittedName>
        <fullName evidence="9">L,D-transpeptidase family protein</fullName>
    </submittedName>
</protein>
<dbReference type="CDD" id="cd16913">
    <property type="entry name" value="YkuD_like"/>
    <property type="match status" value="1"/>
</dbReference>
<keyword evidence="7" id="KW-1133">Transmembrane helix</keyword>
<dbReference type="InterPro" id="IPR038063">
    <property type="entry name" value="Transpep_catalytic_dom"/>
</dbReference>
<keyword evidence="4 6" id="KW-0573">Peptidoglycan synthesis</keyword>
<dbReference type="GO" id="GO:0071555">
    <property type="term" value="P:cell wall organization"/>
    <property type="evidence" value="ECO:0007669"/>
    <property type="project" value="UniProtKB-UniRule"/>
</dbReference>
<feature type="domain" description="L,D-TPase catalytic" evidence="8">
    <location>
        <begin position="371"/>
        <end position="495"/>
    </location>
</feature>
<dbReference type="Pfam" id="PF12229">
    <property type="entry name" value="PG_binding_4"/>
    <property type="match status" value="1"/>
</dbReference>
<dbReference type="UniPathway" id="UPA00219"/>
<feature type="active site" description="Nucleophile" evidence="6">
    <location>
        <position position="471"/>
    </location>
</feature>
<evidence type="ECO:0000313" key="10">
    <source>
        <dbReference type="Proteomes" id="UP000466864"/>
    </source>
</evidence>
<evidence type="ECO:0000256" key="3">
    <source>
        <dbReference type="ARBA" id="ARBA00022960"/>
    </source>
</evidence>
<dbReference type="Proteomes" id="UP000466864">
    <property type="component" value="Unassembled WGS sequence"/>
</dbReference>
<evidence type="ECO:0000313" key="9">
    <source>
        <dbReference type="EMBL" id="MST81092.1"/>
    </source>
</evidence>
<gene>
    <name evidence="9" type="ORF">FYJ60_01915</name>
</gene>
<dbReference type="PANTHER" id="PTHR30582">
    <property type="entry name" value="L,D-TRANSPEPTIDASE"/>
    <property type="match status" value="1"/>
</dbReference>
<dbReference type="Gene3D" id="2.40.440.10">
    <property type="entry name" value="L,D-transpeptidase catalytic domain-like"/>
    <property type="match status" value="1"/>
</dbReference>
<dbReference type="GO" id="GO:0008360">
    <property type="term" value="P:regulation of cell shape"/>
    <property type="evidence" value="ECO:0007669"/>
    <property type="project" value="UniProtKB-UniRule"/>
</dbReference>
<comment type="pathway">
    <text evidence="1 6">Cell wall biogenesis; peptidoglycan biosynthesis.</text>
</comment>
<evidence type="ECO:0000256" key="5">
    <source>
        <dbReference type="ARBA" id="ARBA00023316"/>
    </source>
</evidence>
<keyword evidence="10" id="KW-1185">Reference proteome</keyword>
<keyword evidence="3 6" id="KW-0133">Cell shape</keyword>
<reference evidence="9 10" key="1">
    <citation type="submission" date="2019-08" db="EMBL/GenBank/DDBJ databases">
        <title>In-depth cultivation of the pig gut microbiome towards novel bacterial diversity and tailored functional studies.</title>
        <authorList>
            <person name="Wylensek D."/>
            <person name="Hitch T.C.A."/>
            <person name="Clavel T."/>
        </authorList>
    </citation>
    <scope>NUCLEOTIDE SEQUENCE [LARGE SCALE GENOMIC DNA]</scope>
    <source>
        <strain evidence="9 10">Oil+RF-744-WCA-WT-13</strain>
    </source>
</reference>
<dbReference type="PANTHER" id="PTHR30582:SF33">
    <property type="entry name" value="EXPORTED PROTEIN"/>
    <property type="match status" value="1"/>
</dbReference>
<dbReference type="PROSITE" id="PS52029">
    <property type="entry name" value="LD_TPASE"/>
    <property type="match status" value="1"/>
</dbReference>
<keyword evidence="7" id="KW-0812">Transmembrane</keyword>
<dbReference type="AlphaFoldDB" id="A0A7X2P6E4"/>
<feature type="transmembrane region" description="Helical" evidence="7">
    <location>
        <begin position="12"/>
        <end position="32"/>
    </location>
</feature>
<comment type="caution">
    <text evidence="9">The sequence shown here is derived from an EMBL/GenBank/DDBJ whole genome shotgun (WGS) entry which is preliminary data.</text>
</comment>
<dbReference type="SUPFAM" id="SSF141523">
    <property type="entry name" value="L,D-transpeptidase catalytic domain-like"/>
    <property type="match status" value="1"/>
</dbReference>
<evidence type="ECO:0000259" key="8">
    <source>
        <dbReference type="PROSITE" id="PS52029"/>
    </source>
</evidence>